<dbReference type="OrthoDB" id="9778364at2"/>
<dbReference type="InterPro" id="IPR021886">
    <property type="entry name" value="MgsA_C"/>
</dbReference>
<dbReference type="GO" id="GO:0005524">
    <property type="term" value="F:ATP binding"/>
    <property type="evidence" value="ECO:0007669"/>
    <property type="project" value="UniProtKB-KW"/>
</dbReference>
<dbReference type="SMART" id="SM00382">
    <property type="entry name" value="AAA"/>
    <property type="match status" value="1"/>
</dbReference>
<dbReference type="InterPro" id="IPR032423">
    <property type="entry name" value="AAA_assoc_2"/>
</dbReference>
<dbReference type="GO" id="GO:0006261">
    <property type="term" value="P:DNA-templated DNA replication"/>
    <property type="evidence" value="ECO:0007669"/>
    <property type="project" value="TreeGrafter"/>
</dbReference>
<dbReference type="InterPro" id="IPR008921">
    <property type="entry name" value="DNA_pol3_clamp-load_cplx_C"/>
</dbReference>
<dbReference type="FunFam" id="3.40.50.300:FF:000137">
    <property type="entry name" value="Replication-associated recombination protein A"/>
    <property type="match status" value="1"/>
</dbReference>
<dbReference type="PANTHER" id="PTHR13779">
    <property type="entry name" value="WERNER HELICASE-INTERACTING PROTEIN 1 FAMILY MEMBER"/>
    <property type="match status" value="1"/>
</dbReference>
<gene>
    <name evidence="5" type="ORF">BG53_04785</name>
</gene>
<name>A0A9W5W6L6_9BACL</name>
<accession>A0A9W5W6L6</accession>
<dbReference type="CDD" id="cd18139">
    <property type="entry name" value="HLD_clamp_RarA"/>
    <property type="match status" value="1"/>
</dbReference>
<comment type="similarity">
    <text evidence="1">Belongs to the AAA ATPase family. RarA/MGS1/WRNIP1 subfamily.</text>
</comment>
<dbReference type="AlphaFoldDB" id="A0A9W5W6L6"/>
<dbReference type="Gene3D" id="1.20.272.10">
    <property type="match status" value="1"/>
</dbReference>
<sequence>MDLFSYREAEEPQARLLADRMRPETLDDYFGQEHIVGPGKLLRRAIEGDRVSSILLYGPPGCGKTTLAHIISKKTEGDFVRLNAVDASVKDVREVIEQAKLAKALYGRKTILFLDEVHRFNTSRQDALLPAVEQGIIIFIGATTENPFHHVNGALLSRSTLFQLEPLTGEHSLEAMRRALHDKARGLGFMDLHADEDALLHIANMANGDIRRALNALELAAVTTPSQPDGSVRITLAVAEESVRKPTVRADASTQYDVLSAFHKSVRGSSDAALFWFLYAVEKLGMDPMTFLRRLIVACSEDIGLANPQAMVQAVTAMDAYHKIGWPEAKYNIAQAILFAVESPKSNAATGAIGRIMDAIAASGTMEVPLHLRDAHYSGAAKLGHEGYKYPHDYPGHFVDQQYLPDKLDGRHFYEASGQGMEEKIRTNQAGRRRKRKM</sequence>
<dbReference type="Pfam" id="PF00004">
    <property type="entry name" value="AAA"/>
    <property type="match status" value="1"/>
</dbReference>
<dbReference type="InterPro" id="IPR003593">
    <property type="entry name" value="AAA+_ATPase"/>
</dbReference>
<dbReference type="GO" id="GO:0016887">
    <property type="term" value="F:ATP hydrolysis activity"/>
    <property type="evidence" value="ECO:0007669"/>
    <property type="project" value="InterPro"/>
</dbReference>
<keyword evidence="6" id="KW-1185">Reference proteome</keyword>
<evidence type="ECO:0000256" key="3">
    <source>
        <dbReference type="ARBA" id="ARBA00022840"/>
    </source>
</evidence>
<reference evidence="5 6" key="1">
    <citation type="submission" date="2014-02" db="EMBL/GenBank/DDBJ databases">
        <title>Genome sequence of Paenibacillus darwinianus reveals adaptive mechanisms for survival in Antarctic soils.</title>
        <authorList>
            <person name="Dsouza M."/>
            <person name="Taylor M.W."/>
            <person name="Turner S.J."/>
            <person name="Aislabie J."/>
        </authorList>
    </citation>
    <scope>NUCLEOTIDE SEQUENCE [LARGE SCALE GENOMIC DNA]</scope>
    <source>
        <strain evidence="5 6">CE1</strain>
    </source>
</reference>
<evidence type="ECO:0000313" key="5">
    <source>
        <dbReference type="EMBL" id="EXX87092.1"/>
    </source>
</evidence>
<dbReference type="FunFam" id="1.10.8.60:FF:000029">
    <property type="entry name" value="Replication-associated recombination protein A"/>
    <property type="match status" value="1"/>
</dbReference>
<dbReference type="InterPro" id="IPR003959">
    <property type="entry name" value="ATPase_AAA_core"/>
</dbReference>
<dbReference type="Gene3D" id="1.10.3710.10">
    <property type="entry name" value="DNA polymerase III clamp loader subunits, C-terminal domain"/>
    <property type="match status" value="1"/>
</dbReference>
<protein>
    <submittedName>
        <fullName evidence="5">ATPase AAA</fullName>
    </submittedName>
</protein>
<dbReference type="GO" id="GO:0000731">
    <property type="term" value="P:DNA synthesis involved in DNA repair"/>
    <property type="evidence" value="ECO:0007669"/>
    <property type="project" value="TreeGrafter"/>
</dbReference>
<organism evidence="5 6">
    <name type="scientific">Paenibacillus darwinianus</name>
    <dbReference type="NCBI Taxonomy" id="1380763"/>
    <lineage>
        <taxon>Bacteria</taxon>
        <taxon>Bacillati</taxon>
        <taxon>Bacillota</taxon>
        <taxon>Bacilli</taxon>
        <taxon>Bacillales</taxon>
        <taxon>Paenibacillaceae</taxon>
        <taxon>Paenibacillus</taxon>
    </lineage>
</organism>
<dbReference type="InterPro" id="IPR051314">
    <property type="entry name" value="AAA_ATPase_RarA/MGS1/WRNIP1"/>
</dbReference>
<dbReference type="Pfam" id="PF16193">
    <property type="entry name" value="AAA_assoc_2"/>
    <property type="match status" value="1"/>
</dbReference>
<dbReference type="SUPFAM" id="SSF52540">
    <property type="entry name" value="P-loop containing nucleoside triphosphate hydrolases"/>
    <property type="match status" value="1"/>
</dbReference>
<dbReference type="SUPFAM" id="SSF48019">
    <property type="entry name" value="post-AAA+ oligomerization domain-like"/>
    <property type="match status" value="1"/>
</dbReference>
<evidence type="ECO:0000256" key="1">
    <source>
        <dbReference type="ARBA" id="ARBA00008959"/>
    </source>
</evidence>
<dbReference type="Proteomes" id="UP000053750">
    <property type="component" value="Unassembled WGS sequence"/>
</dbReference>
<keyword evidence="2" id="KW-0547">Nucleotide-binding</keyword>
<dbReference type="InterPro" id="IPR027417">
    <property type="entry name" value="P-loop_NTPase"/>
</dbReference>
<evidence type="ECO:0000259" key="4">
    <source>
        <dbReference type="SMART" id="SM00382"/>
    </source>
</evidence>
<dbReference type="Gene3D" id="1.10.8.60">
    <property type="match status" value="1"/>
</dbReference>
<dbReference type="RefSeq" id="WP_036581766.1">
    <property type="nucleotide sequence ID" value="NZ_KK082137.1"/>
</dbReference>
<evidence type="ECO:0000256" key="2">
    <source>
        <dbReference type="ARBA" id="ARBA00022741"/>
    </source>
</evidence>
<comment type="caution">
    <text evidence="5">The sequence shown here is derived from an EMBL/GenBank/DDBJ whole genome shotgun (WGS) entry which is preliminary data.</text>
</comment>
<keyword evidence="3" id="KW-0067">ATP-binding</keyword>
<dbReference type="PANTHER" id="PTHR13779:SF7">
    <property type="entry name" value="ATPASE WRNIP1"/>
    <property type="match status" value="1"/>
</dbReference>
<dbReference type="Gene3D" id="3.40.50.300">
    <property type="entry name" value="P-loop containing nucleotide triphosphate hydrolases"/>
    <property type="match status" value="1"/>
</dbReference>
<dbReference type="EMBL" id="JFHU01000168">
    <property type="protein sequence ID" value="EXX87092.1"/>
    <property type="molecule type" value="Genomic_DNA"/>
</dbReference>
<dbReference type="CDD" id="cd00009">
    <property type="entry name" value="AAA"/>
    <property type="match status" value="1"/>
</dbReference>
<dbReference type="GO" id="GO:0008047">
    <property type="term" value="F:enzyme activator activity"/>
    <property type="evidence" value="ECO:0007669"/>
    <property type="project" value="TreeGrafter"/>
</dbReference>
<dbReference type="GO" id="GO:0003677">
    <property type="term" value="F:DNA binding"/>
    <property type="evidence" value="ECO:0007669"/>
    <property type="project" value="InterPro"/>
</dbReference>
<evidence type="ECO:0000313" key="6">
    <source>
        <dbReference type="Proteomes" id="UP000053750"/>
    </source>
</evidence>
<feature type="domain" description="AAA+ ATPase" evidence="4">
    <location>
        <begin position="50"/>
        <end position="170"/>
    </location>
</feature>
<proteinExistence type="inferred from homology"/>
<dbReference type="GO" id="GO:0017116">
    <property type="term" value="F:single-stranded DNA helicase activity"/>
    <property type="evidence" value="ECO:0007669"/>
    <property type="project" value="TreeGrafter"/>
</dbReference>
<dbReference type="Pfam" id="PF12002">
    <property type="entry name" value="MgsA_C"/>
    <property type="match status" value="1"/>
</dbReference>